<evidence type="ECO:0000256" key="6">
    <source>
        <dbReference type="ARBA" id="ARBA00023136"/>
    </source>
</evidence>
<evidence type="ECO:0000256" key="1">
    <source>
        <dbReference type="ARBA" id="ARBA00004141"/>
    </source>
</evidence>
<accession>A0A9K3M0Y5</accession>
<dbReference type="PANTHER" id="PTHR10766:SF111">
    <property type="entry name" value="TRANSMEMBRANE 9 SUPERFAMILY MEMBER 2"/>
    <property type="match status" value="1"/>
</dbReference>
<dbReference type="InterPro" id="IPR004240">
    <property type="entry name" value="EMP70"/>
</dbReference>
<feature type="transmembrane region" description="Helical" evidence="7">
    <location>
        <begin position="137"/>
        <end position="162"/>
    </location>
</feature>
<keyword evidence="6 7" id="KW-0472">Membrane</keyword>
<comment type="subcellular location">
    <subcellularLocation>
        <location evidence="1">Membrane</location>
        <topology evidence="1">Multi-pass membrane protein</topology>
    </subcellularLocation>
</comment>
<dbReference type="EMBL" id="JAGRRH010000003">
    <property type="protein sequence ID" value="KAG7371827.1"/>
    <property type="molecule type" value="Genomic_DNA"/>
</dbReference>
<keyword evidence="4" id="KW-0732">Signal</keyword>
<evidence type="ECO:0000256" key="2">
    <source>
        <dbReference type="ARBA" id="ARBA00005227"/>
    </source>
</evidence>
<comment type="caution">
    <text evidence="7">Lacks conserved residue(s) required for the propagation of feature annotation.</text>
</comment>
<evidence type="ECO:0000313" key="9">
    <source>
        <dbReference type="Proteomes" id="UP000693970"/>
    </source>
</evidence>
<comment type="similarity">
    <text evidence="2 7">Belongs to the nonaspanin (TM9SF) (TC 9.A.2) family.</text>
</comment>
<feature type="transmembrane region" description="Helical" evidence="7">
    <location>
        <begin position="86"/>
        <end position="108"/>
    </location>
</feature>
<dbReference type="AlphaFoldDB" id="A0A9K3M0Y5"/>
<evidence type="ECO:0000313" key="8">
    <source>
        <dbReference type="EMBL" id="KAG7371827.1"/>
    </source>
</evidence>
<feature type="transmembrane region" description="Helical" evidence="7">
    <location>
        <begin position="62"/>
        <end position="80"/>
    </location>
</feature>
<evidence type="ECO:0000256" key="3">
    <source>
        <dbReference type="ARBA" id="ARBA00022692"/>
    </source>
</evidence>
<sequence length="302" mass="33949">MDESGWMLIHADVFRPPDNYPMLHCVFVGSGVQMLVTVFLSIVFSAVGYLSPARRGSLMNSILVFYMLSGVLAGYSSASAPFLDVIVVAVMWSCVSTPLVFAGAYFGYKKEAIQFPTVTSTIARAIPPPRPLLHPMVGFLIAGVVPFAAIYVELFFIMTSLWMNQFYYVFGFTLVVYLILIVVCAEVTVLLVYYQLCAESSLVVVLLLCSWLDGFVYLHLQRVLVPLFGGVQDGHDLPALLWLHGVDLYRHVVDHWNGWNIDLSMVCTKDLWRNQVEPHLFNWLQVRCNPGIHGIHNVGFKY</sequence>
<dbReference type="PANTHER" id="PTHR10766">
    <property type="entry name" value="TRANSMEMBRANE 9 SUPERFAMILY PROTEIN"/>
    <property type="match status" value="1"/>
</dbReference>
<feature type="transmembrane region" description="Helical" evidence="7">
    <location>
        <begin position="20"/>
        <end position="50"/>
    </location>
</feature>
<feature type="transmembrane region" description="Helical" evidence="7">
    <location>
        <begin position="201"/>
        <end position="220"/>
    </location>
</feature>
<keyword evidence="5 7" id="KW-1133">Transmembrane helix</keyword>
<dbReference type="OrthoDB" id="1666796at2759"/>
<dbReference type="GO" id="GO:0005737">
    <property type="term" value="C:cytoplasm"/>
    <property type="evidence" value="ECO:0007669"/>
    <property type="project" value="UniProtKB-ARBA"/>
</dbReference>
<name>A0A9K3M0Y5_9STRA</name>
<reference evidence="8" key="1">
    <citation type="journal article" date="2021" name="Sci. Rep.">
        <title>Diploid genomic architecture of Nitzschia inconspicua, an elite biomass production diatom.</title>
        <authorList>
            <person name="Oliver A."/>
            <person name="Podell S."/>
            <person name="Pinowska A."/>
            <person name="Traller J.C."/>
            <person name="Smith S.R."/>
            <person name="McClure R."/>
            <person name="Beliaev A."/>
            <person name="Bohutskyi P."/>
            <person name="Hill E.A."/>
            <person name="Rabines A."/>
            <person name="Zheng H."/>
            <person name="Allen L.Z."/>
            <person name="Kuo A."/>
            <person name="Grigoriev I.V."/>
            <person name="Allen A.E."/>
            <person name="Hazlebeck D."/>
            <person name="Allen E.E."/>
        </authorList>
    </citation>
    <scope>NUCLEOTIDE SEQUENCE</scope>
    <source>
        <strain evidence="8">Hildebrandi</strain>
    </source>
</reference>
<keyword evidence="9" id="KW-1185">Reference proteome</keyword>
<proteinExistence type="inferred from homology"/>
<reference evidence="8" key="2">
    <citation type="submission" date="2021-04" db="EMBL/GenBank/DDBJ databases">
        <authorList>
            <person name="Podell S."/>
        </authorList>
    </citation>
    <scope>NUCLEOTIDE SEQUENCE</scope>
    <source>
        <strain evidence="8">Hildebrandi</strain>
    </source>
</reference>
<dbReference type="Pfam" id="PF02990">
    <property type="entry name" value="EMP70"/>
    <property type="match status" value="1"/>
</dbReference>
<evidence type="ECO:0000256" key="5">
    <source>
        <dbReference type="ARBA" id="ARBA00022989"/>
    </source>
</evidence>
<dbReference type="Proteomes" id="UP000693970">
    <property type="component" value="Unassembled WGS sequence"/>
</dbReference>
<dbReference type="GO" id="GO:0016020">
    <property type="term" value="C:membrane"/>
    <property type="evidence" value="ECO:0007669"/>
    <property type="project" value="UniProtKB-SubCell"/>
</dbReference>
<dbReference type="GO" id="GO:0072657">
    <property type="term" value="P:protein localization to membrane"/>
    <property type="evidence" value="ECO:0007669"/>
    <property type="project" value="TreeGrafter"/>
</dbReference>
<feature type="transmembrane region" description="Helical" evidence="7">
    <location>
        <begin position="168"/>
        <end position="194"/>
    </location>
</feature>
<comment type="caution">
    <text evidence="8">The sequence shown here is derived from an EMBL/GenBank/DDBJ whole genome shotgun (WGS) entry which is preliminary data.</text>
</comment>
<keyword evidence="3 7" id="KW-0812">Transmembrane</keyword>
<organism evidence="8 9">
    <name type="scientific">Nitzschia inconspicua</name>
    <dbReference type="NCBI Taxonomy" id="303405"/>
    <lineage>
        <taxon>Eukaryota</taxon>
        <taxon>Sar</taxon>
        <taxon>Stramenopiles</taxon>
        <taxon>Ochrophyta</taxon>
        <taxon>Bacillariophyta</taxon>
        <taxon>Bacillariophyceae</taxon>
        <taxon>Bacillariophycidae</taxon>
        <taxon>Bacillariales</taxon>
        <taxon>Bacillariaceae</taxon>
        <taxon>Nitzschia</taxon>
    </lineage>
</organism>
<protein>
    <recommendedName>
        <fullName evidence="7">Transmembrane 9 superfamily member</fullName>
    </recommendedName>
</protein>
<gene>
    <name evidence="8" type="ORF">IV203_017969</name>
</gene>
<evidence type="ECO:0000256" key="7">
    <source>
        <dbReference type="RuleBase" id="RU363079"/>
    </source>
</evidence>
<evidence type="ECO:0000256" key="4">
    <source>
        <dbReference type="ARBA" id="ARBA00022729"/>
    </source>
</evidence>